<evidence type="ECO:0000259" key="1">
    <source>
        <dbReference type="Pfam" id="PF00724"/>
    </source>
</evidence>
<dbReference type="PANTHER" id="PTHR22893">
    <property type="entry name" value="NADH OXIDOREDUCTASE-RELATED"/>
    <property type="match status" value="1"/>
</dbReference>
<proteinExistence type="predicted"/>
<dbReference type="OrthoDB" id="3169239at2"/>
<dbReference type="GO" id="GO:0016491">
    <property type="term" value="F:oxidoreductase activity"/>
    <property type="evidence" value="ECO:0007669"/>
    <property type="project" value="InterPro"/>
</dbReference>
<protein>
    <submittedName>
        <fullName evidence="2">12-oxophytodienoate reductase</fullName>
    </submittedName>
</protein>
<dbReference type="PANTHER" id="PTHR22893:SF55">
    <property type="entry name" value="OXIDOREDUCTASE-RELATED"/>
    <property type="match status" value="1"/>
</dbReference>
<dbReference type="SUPFAM" id="SSF51395">
    <property type="entry name" value="FMN-linked oxidoreductases"/>
    <property type="match status" value="1"/>
</dbReference>
<accession>A0A6P2C663</accession>
<dbReference type="Pfam" id="PF00724">
    <property type="entry name" value="Oxidored_FMN"/>
    <property type="match status" value="1"/>
</dbReference>
<dbReference type="AlphaFoldDB" id="A0A6P2C663"/>
<gene>
    <name evidence="2" type="ORF">EAS64_13330</name>
</gene>
<sequence>MSRTLSVLRCPICRNSPPGPVVHVLVTELSADEAGLPLTLLDGTDATPLLSPVEVAGLKLRNRLVMAPMTRQFSPDGVPGEDVAAYYARRAASLGLLITEGTYVDETAGGSREVPRFFGERQLAGWRNVAAAVHAEGGAIFPQLWHIGSQRRPGTGPFPDAPVISPSGISAAGDTVGEPATPAALEAVAASFARAAAAARDLGFDGVELHGAHGYLLDQFHWPHTNRRTDGYGGGVAGRVRFSAEVAAAVRDAVGPEFPVAFRFSQWKGGHYDARIAGDPAELEAFLAPLATAGVSIFHVSSRRYWLPAFDGSRRTLAGWTRHLTGLPVIAVGSVGVQAPFLGVSDDGKTQAERQRSLSLAPLVGLIERGEFDLVAMGRAVLADHAWAAKLADGQLSEIRLYDKSADSSLF</sequence>
<evidence type="ECO:0000313" key="2">
    <source>
        <dbReference type="EMBL" id="TVZ05866.1"/>
    </source>
</evidence>
<dbReference type="Proteomes" id="UP000460272">
    <property type="component" value="Unassembled WGS sequence"/>
</dbReference>
<dbReference type="InterPro" id="IPR013785">
    <property type="entry name" value="Aldolase_TIM"/>
</dbReference>
<organism evidence="2 3">
    <name type="scientific">Trebonia kvetii</name>
    <dbReference type="NCBI Taxonomy" id="2480626"/>
    <lineage>
        <taxon>Bacteria</taxon>
        <taxon>Bacillati</taxon>
        <taxon>Actinomycetota</taxon>
        <taxon>Actinomycetes</taxon>
        <taxon>Streptosporangiales</taxon>
        <taxon>Treboniaceae</taxon>
        <taxon>Trebonia</taxon>
    </lineage>
</organism>
<reference evidence="2 3" key="1">
    <citation type="submission" date="2018-11" db="EMBL/GenBank/DDBJ databases">
        <title>Trebonia kvetii gen.nov., sp.nov., a novel acidophilic actinobacterium, and proposal of the new actinobacterial family Treboniaceae fam. nov.</title>
        <authorList>
            <person name="Rapoport D."/>
            <person name="Sagova-Mareckova M."/>
            <person name="Sedlacek I."/>
            <person name="Provaznik J."/>
            <person name="Kralova S."/>
            <person name="Pavlinic D."/>
            <person name="Benes V."/>
            <person name="Kopecky J."/>
        </authorList>
    </citation>
    <scope>NUCLEOTIDE SEQUENCE [LARGE SCALE GENOMIC DNA]</scope>
    <source>
        <strain evidence="2 3">15Tr583</strain>
    </source>
</reference>
<feature type="domain" description="NADH:flavin oxidoreductase/NADH oxidase N-terminal" evidence="1">
    <location>
        <begin position="49"/>
        <end position="333"/>
    </location>
</feature>
<name>A0A6P2C663_9ACTN</name>
<dbReference type="EMBL" id="RPFW01000002">
    <property type="protein sequence ID" value="TVZ05866.1"/>
    <property type="molecule type" value="Genomic_DNA"/>
</dbReference>
<evidence type="ECO:0000313" key="3">
    <source>
        <dbReference type="Proteomes" id="UP000460272"/>
    </source>
</evidence>
<keyword evidence="3" id="KW-1185">Reference proteome</keyword>
<dbReference type="GO" id="GO:0010181">
    <property type="term" value="F:FMN binding"/>
    <property type="evidence" value="ECO:0007669"/>
    <property type="project" value="InterPro"/>
</dbReference>
<dbReference type="GO" id="GO:0005829">
    <property type="term" value="C:cytosol"/>
    <property type="evidence" value="ECO:0007669"/>
    <property type="project" value="TreeGrafter"/>
</dbReference>
<dbReference type="InterPro" id="IPR045247">
    <property type="entry name" value="Oye-like"/>
</dbReference>
<dbReference type="Gene3D" id="3.20.20.70">
    <property type="entry name" value="Aldolase class I"/>
    <property type="match status" value="1"/>
</dbReference>
<comment type="caution">
    <text evidence="2">The sequence shown here is derived from an EMBL/GenBank/DDBJ whole genome shotgun (WGS) entry which is preliminary data.</text>
</comment>
<dbReference type="InterPro" id="IPR001155">
    <property type="entry name" value="OxRdtase_FMN_N"/>
</dbReference>